<keyword evidence="2" id="KW-0812">Transmembrane</keyword>
<accession>A0ABY9D3Y5</accession>
<feature type="compositionally biased region" description="Low complexity" evidence="1">
    <location>
        <begin position="42"/>
        <end position="64"/>
    </location>
</feature>
<feature type="region of interest" description="Disordered" evidence="1">
    <location>
        <begin position="218"/>
        <end position="238"/>
    </location>
</feature>
<keyword evidence="2" id="KW-0472">Membrane</keyword>
<evidence type="ECO:0000313" key="4">
    <source>
        <dbReference type="Proteomes" id="UP001227230"/>
    </source>
</evidence>
<dbReference type="PANTHER" id="PTHR35482">
    <property type="entry name" value="CYTOCHROME C OXIDASE SUBUNIT"/>
    <property type="match status" value="1"/>
</dbReference>
<reference evidence="3 4" key="1">
    <citation type="journal article" date="2023" name="Hortic Res">
        <title>The complete reference genome for grapevine (Vitis vinifera L.) genetics and breeding.</title>
        <authorList>
            <person name="Shi X."/>
            <person name="Cao S."/>
            <person name="Wang X."/>
            <person name="Huang S."/>
            <person name="Wang Y."/>
            <person name="Liu Z."/>
            <person name="Liu W."/>
            <person name="Leng X."/>
            <person name="Peng Y."/>
            <person name="Wang N."/>
            <person name="Wang Y."/>
            <person name="Ma Z."/>
            <person name="Xu X."/>
            <person name="Zhang F."/>
            <person name="Xue H."/>
            <person name="Zhong H."/>
            <person name="Wang Y."/>
            <person name="Zhang K."/>
            <person name="Velt A."/>
            <person name="Avia K."/>
            <person name="Holtgrawe D."/>
            <person name="Grimplet J."/>
            <person name="Matus J.T."/>
            <person name="Ware D."/>
            <person name="Wu X."/>
            <person name="Wang H."/>
            <person name="Liu C."/>
            <person name="Fang Y."/>
            <person name="Rustenholz C."/>
            <person name="Cheng Z."/>
            <person name="Xiao H."/>
            <person name="Zhou Y."/>
        </authorList>
    </citation>
    <scope>NUCLEOTIDE SEQUENCE [LARGE SCALE GENOMIC DNA]</scope>
    <source>
        <strain evidence="4">cv. Pinot noir / PN40024</strain>
        <tissue evidence="3">Leaf</tissue>
    </source>
</reference>
<dbReference type="Proteomes" id="UP001227230">
    <property type="component" value="Chromosome 13"/>
</dbReference>
<feature type="compositionally biased region" description="Basic and acidic residues" evidence="1">
    <location>
        <begin position="73"/>
        <end position="93"/>
    </location>
</feature>
<keyword evidence="4" id="KW-1185">Reference proteome</keyword>
<name>A0ABY9D3Y5_VITVI</name>
<keyword evidence="2" id="KW-1133">Transmembrane helix</keyword>
<proteinExistence type="predicted"/>
<dbReference type="PANTHER" id="PTHR35482:SF1">
    <property type="entry name" value="CYTOCHROME C OXIDASE SUBUNIT"/>
    <property type="match status" value="1"/>
</dbReference>
<feature type="transmembrane region" description="Helical" evidence="2">
    <location>
        <begin position="434"/>
        <end position="453"/>
    </location>
</feature>
<protein>
    <submittedName>
        <fullName evidence="3">Uncharacterized protein</fullName>
    </submittedName>
</protein>
<dbReference type="EMBL" id="CP126660">
    <property type="protein sequence ID" value="WKA02210.1"/>
    <property type="molecule type" value="Genomic_DNA"/>
</dbReference>
<organism evidence="3 4">
    <name type="scientific">Vitis vinifera</name>
    <name type="common">Grape</name>
    <dbReference type="NCBI Taxonomy" id="29760"/>
    <lineage>
        <taxon>Eukaryota</taxon>
        <taxon>Viridiplantae</taxon>
        <taxon>Streptophyta</taxon>
        <taxon>Embryophyta</taxon>
        <taxon>Tracheophyta</taxon>
        <taxon>Spermatophyta</taxon>
        <taxon>Magnoliopsida</taxon>
        <taxon>eudicotyledons</taxon>
        <taxon>Gunneridae</taxon>
        <taxon>Pentapetalae</taxon>
        <taxon>rosids</taxon>
        <taxon>Vitales</taxon>
        <taxon>Vitaceae</taxon>
        <taxon>Viteae</taxon>
        <taxon>Vitis</taxon>
    </lineage>
</organism>
<evidence type="ECO:0000313" key="3">
    <source>
        <dbReference type="EMBL" id="WKA02210.1"/>
    </source>
</evidence>
<evidence type="ECO:0000256" key="1">
    <source>
        <dbReference type="SAM" id="MobiDB-lite"/>
    </source>
</evidence>
<sequence>MSSLLQSSCLSSLINPISSTKPSLFTSTTPILNPQIRPLKVSFSQSQSNAESSPSNSPNSGEGPLEVKPGSSDPDKLSFARAKEYKKTTKQEMDGNPGLGSEGNGNGGGEAQEMPVSVKIALEKAKEYTKNKGVVGDSRSEALSELTGGNAGNLGNGIVEKGDDKKEQLAISSIDFVGLNFSDKKTGRGLPAGLVPVSDPFPEGDLPGVELIVGDTSKFEDATSSNPKPTQDDNSDLYKPKVSTWGVFPRPNNISKTFGGGRVIRPGEVLETADDKAAKEARTRQLLAAYKTKIGLNIDPKLKSECDQALKNGDSLMNIGKLKEALPYYEKVMDKLTFQSELHGLAALQWSICLDSLSRPDEARVMYERLQTHPNALVSKKARQLIFGFQAMEMMKVTSQLPLKNTGYQNFFEAFIEDKANYSLKDNEVELGQALPYIIFLVSPIFIVFLIALQKGT</sequence>
<evidence type="ECO:0000256" key="2">
    <source>
        <dbReference type="SAM" id="Phobius"/>
    </source>
</evidence>
<gene>
    <name evidence="3" type="ORF">VitviT2T_020425</name>
</gene>
<feature type="compositionally biased region" description="Gly residues" evidence="1">
    <location>
        <begin position="97"/>
        <end position="110"/>
    </location>
</feature>
<feature type="region of interest" description="Disordered" evidence="1">
    <location>
        <begin position="36"/>
        <end position="115"/>
    </location>
</feature>